<protein>
    <submittedName>
        <fullName evidence="4">RecQ family helicase</fullName>
    </submittedName>
</protein>
<evidence type="ECO:0000256" key="2">
    <source>
        <dbReference type="SAM" id="MobiDB-lite"/>
    </source>
</evidence>
<dbReference type="PROSITE" id="PS51192">
    <property type="entry name" value="HELICASE_ATP_BIND_1"/>
    <property type="match status" value="1"/>
</dbReference>
<dbReference type="Pfam" id="PF00270">
    <property type="entry name" value="DEAD"/>
    <property type="match status" value="1"/>
</dbReference>
<dbReference type="PANTHER" id="PTHR13710:SF154">
    <property type="entry name" value="RECQ HELICASE, PUTATIVE (AFU_ORTHOLOGUE AFUA_6G14720)-RELATED"/>
    <property type="match status" value="1"/>
</dbReference>
<dbReference type="PANTHER" id="PTHR13710">
    <property type="entry name" value="DNA HELICASE RECQ FAMILY MEMBER"/>
    <property type="match status" value="1"/>
</dbReference>
<keyword evidence="4" id="KW-0067">ATP-binding</keyword>
<comment type="similarity">
    <text evidence="1">Belongs to the helicase family. RecQ subfamily.</text>
</comment>
<dbReference type="SUPFAM" id="SSF52540">
    <property type="entry name" value="P-loop containing nucleoside triphosphate hydrolases"/>
    <property type="match status" value="1"/>
</dbReference>
<evidence type="ECO:0000259" key="3">
    <source>
        <dbReference type="PROSITE" id="PS51192"/>
    </source>
</evidence>
<feature type="domain" description="Helicase ATP-binding" evidence="3">
    <location>
        <begin position="740"/>
        <end position="901"/>
    </location>
</feature>
<name>A0A6S6W3M1_9PLEO</name>
<reference evidence="4" key="1">
    <citation type="submission" date="2021-02" db="EMBL/GenBank/DDBJ databases">
        <authorList>
            <person name="Syme A R."/>
            <person name="Syme A R."/>
            <person name="Moolhuijzen P."/>
        </authorList>
    </citation>
    <scope>NUCLEOTIDE SEQUENCE</scope>
    <source>
        <strain evidence="4">W1-1</strain>
    </source>
</reference>
<feature type="compositionally biased region" description="Acidic residues" evidence="2">
    <location>
        <begin position="137"/>
        <end position="153"/>
    </location>
</feature>
<evidence type="ECO:0000256" key="1">
    <source>
        <dbReference type="ARBA" id="ARBA00005446"/>
    </source>
</evidence>
<keyword evidence="4" id="KW-0378">Hydrolase</keyword>
<dbReference type="SMART" id="SM00487">
    <property type="entry name" value="DEXDc"/>
    <property type="match status" value="1"/>
</dbReference>
<dbReference type="GO" id="GO:0005524">
    <property type="term" value="F:ATP binding"/>
    <property type="evidence" value="ECO:0007669"/>
    <property type="project" value="InterPro"/>
</dbReference>
<dbReference type="AlphaFoldDB" id="A0A6S6W3M1"/>
<dbReference type="GO" id="GO:0009378">
    <property type="term" value="F:four-way junction helicase activity"/>
    <property type="evidence" value="ECO:0007669"/>
    <property type="project" value="TreeGrafter"/>
</dbReference>
<keyword evidence="4" id="KW-0547">Nucleotide-binding</keyword>
<proteinExistence type="inferred from homology"/>
<dbReference type="EMBL" id="HG992981">
    <property type="protein sequence ID" value="CAE7173591.1"/>
    <property type="molecule type" value="Genomic_DNA"/>
</dbReference>
<gene>
    <name evidence="4" type="ORF">PTTW11_05473</name>
</gene>
<dbReference type="InterPro" id="IPR014001">
    <property type="entry name" value="Helicase_ATP-bd"/>
</dbReference>
<dbReference type="GO" id="GO:0043138">
    <property type="term" value="F:3'-5' DNA helicase activity"/>
    <property type="evidence" value="ECO:0007669"/>
    <property type="project" value="TreeGrafter"/>
</dbReference>
<dbReference type="Gene3D" id="3.40.50.300">
    <property type="entry name" value="P-loop containing nucleotide triphosphate hydrolases"/>
    <property type="match status" value="1"/>
</dbReference>
<evidence type="ECO:0000313" key="4">
    <source>
        <dbReference type="EMBL" id="CAE7173591.1"/>
    </source>
</evidence>
<feature type="region of interest" description="Disordered" evidence="2">
    <location>
        <begin position="134"/>
        <end position="175"/>
    </location>
</feature>
<dbReference type="GO" id="GO:0005737">
    <property type="term" value="C:cytoplasm"/>
    <property type="evidence" value="ECO:0007669"/>
    <property type="project" value="TreeGrafter"/>
</dbReference>
<dbReference type="Proteomes" id="UP000472372">
    <property type="component" value="Chromosome 5"/>
</dbReference>
<keyword evidence="4" id="KW-0347">Helicase</keyword>
<evidence type="ECO:0000313" key="5">
    <source>
        <dbReference type="Proteomes" id="UP000472372"/>
    </source>
</evidence>
<dbReference type="InterPro" id="IPR027417">
    <property type="entry name" value="P-loop_NTPase"/>
</dbReference>
<accession>A0A6S6W3M1</accession>
<sequence length="919" mass="103553">MQVMDQAAKTDKTGWFKRTGWLLFFEGRNLAHLAHQARLPDRDEEKLQLAATLIVQLIERCVKGLATLPRETRRWLRSARPTDPDQRPLARLQNPESQATYVSYVVRFVCFYLRLIADEESRMNAYLARRDRAVDSASDEDAGTDSEYDDEDAASSNDNDSVTPQRRIRRTAPADKMKDARELFTWKGDQKALARELWLTLGSGDEEAFQTTALLNSLASFILTGYGSDEFSSGLVQYLGVLGIDTQTNRLRTAKNYSYMLAGVVYCVRVLAVEKLLPAVERDEETEEDRDAFLELRKKYLADGSYSPMSAMLSLLAYGKHAALNEGNAGNAYWSPDKKTFYLNGRPIVVERFCKMAQSMEAELEESFWQMCWVDNPASRLTVNLAQIQDDMTFTTRGWSFVTAPSNGLSDGLAWMLQRARSTEGGMRLQTSDGQWRGKKVREYLRQLDRFLELMLGCVHIECGQPARGSEILTMRHRNGLLQDRNVFVVGGALMTVVRYHKSQSQWDKPKVVPRFLPPRLGQIMALYLSYLQPFREYLVVNVLSGGLSDYVWSNKEGAWDTDRLTRVLKRETGKRLGVALHTLDYRHTAVGIGRVKVGESFARGYQDEIGEIDEAEVDDDEDLLELQNSRSTVIGVGNYSVSLDIVKHLSARSIDAFRALSTAWHRVLGVDGQTEAPEELGRRQKRRMRESMSGLVMLPKEKAVLVEDARAAAVQRALQQVLGKQDVGFRSMEQEQALYAVLDKVTPLVVVLLTGGGKSLLFTLPACIEENGVTVVVVLYRALIEDLVSWIGRCGVDCMEWKHGENNPASVVVVSADVAGDITSNGNFLGYAWLMKDKGLQQRVVVDECHLLFTARHWRDNLLKVKNLRLLGCLIVLLTATLPPVQEGELEASMLVRNATYIRASTTRPNARYFVSWC</sequence>
<dbReference type="GO" id="GO:0000724">
    <property type="term" value="P:double-strand break repair via homologous recombination"/>
    <property type="evidence" value="ECO:0007669"/>
    <property type="project" value="TreeGrafter"/>
</dbReference>
<dbReference type="GO" id="GO:0003676">
    <property type="term" value="F:nucleic acid binding"/>
    <property type="evidence" value="ECO:0007669"/>
    <property type="project" value="InterPro"/>
</dbReference>
<dbReference type="InterPro" id="IPR011545">
    <property type="entry name" value="DEAD/DEAH_box_helicase_dom"/>
</dbReference>
<dbReference type="GO" id="GO:0005694">
    <property type="term" value="C:chromosome"/>
    <property type="evidence" value="ECO:0007669"/>
    <property type="project" value="TreeGrafter"/>
</dbReference>
<organism evidence="4 5">
    <name type="scientific">Pyrenophora teres f. teres</name>
    <dbReference type="NCBI Taxonomy" id="97479"/>
    <lineage>
        <taxon>Eukaryota</taxon>
        <taxon>Fungi</taxon>
        <taxon>Dikarya</taxon>
        <taxon>Ascomycota</taxon>
        <taxon>Pezizomycotina</taxon>
        <taxon>Dothideomycetes</taxon>
        <taxon>Pleosporomycetidae</taxon>
        <taxon>Pleosporales</taxon>
        <taxon>Pleosporineae</taxon>
        <taxon>Pleosporaceae</taxon>
        <taxon>Pyrenophora</taxon>
    </lineage>
</organism>